<evidence type="ECO:0000313" key="4">
    <source>
        <dbReference type="Proteomes" id="UP000054323"/>
    </source>
</evidence>
<dbReference type="InterPro" id="IPR007159">
    <property type="entry name" value="SpoVT-AbrB_dom"/>
</dbReference>
<protein>
    <submittedName>
        <fullName evidence="2">Phosphate uptake regulator, PhoU</fullName>
    </submittedName>
</protein>
<reference evidence="4 5" key="2">
    <citation type="journal article" date="2015" name="MBio">
        <title>Genome-Resolved Metagenomic Analysis Reveals Roles for Candidate Phyla and Other Microbial Community Members in Biogeochemical Transformations in Oil Reservoirs.</title>
        <authorList>
            <person name="Hu P."/>
            <person name="Tom L."/>
            <person name="Singh A."/>
            <person name="Thomas B.C."/>
            <person name="Baker B.J."/>
            <person name="Piceno Y.M."/>
            <person name="Andersen G.L."/>
            <person name="Banfield J.F."/>
        </authorList>
    </citation>
    <scope>NUCLEOTIDE SEQUENCE [LARGE SCALE GENOMIC DNA]</scope>
</reference>
<dbReference type="Pfam" id="PF01895">
    <property type="entry name" value="PhoU"/>
    <property type="match status" value="1"/>
</dbReference>
<dbReference type="InterPro" id="IPR028366">
    <property type="entry name" value="PhoU"/>
</dbReference>
<name>A0A101GRN9_9EURY</name>
<reference evidence="2" key="1">
    <citation type="journal article" date="2015" name="MBio">
        <title>Genome-resolved metagenomic analysis reveals roles for candidate phyla and other microbial community members in biogeochemical transformations in oil reservoirs.</title>
        <authorList>
            <person name="Hu P."/>
            <person name="Tom L."/>
            <person name="Singh A."/>
            <person name="Thomas B.C."/>
            <person name="Baker B.J."/>
            <person name="Piceno Y.M."/>
            <person name="Andersen G.L."/>
            <person name="Banfield J.F."/>
        </authorList>
    </citation>
    <scope>NUCLEOTIDE SEQUENCE [LARGE SCALE GENOMIC DNA]</scope>
    <source>
        <strain evidence="2">62_101</strain>
        <strain evidence="3">63_41</strain>
    </source>
</reference>
<dbReference type="Proteomes" id="UP000054598">
    <property type="component" value="Unassembled WGS sequence"/>
</dbReference>
<dbReference type="InterPro" id="IPR026022">
    <property type="entry name" value="PhoU_dom"/>
</dbReference>
<dbReference type="AlphaFoldDB" id="A0A101GRN9"/>
<proteinExistence type="predicted"/>
<dbReference type="GO" id="GO:0045936">
    <property type="term" value="P:negative regulation of phosphate metabolic process"/>
    <property type="evidence" value="ECO:0007669"/>
    <property type="project" value="InterPro"/>
</dbReference>
<dbReference type="GO" id="GO:0030643">
    <property type="term" value="P:intracellular phosphate ion homeostasis"/>
    <property type="evidence" value="ECO:0007669"/>
    <property type="project" value="InterPro"/>
</dbReference>
<dbReference type="EMBL" id="LGHE01000147">
    <property type="protein sequence ID" value="KUL00736.1"/>
    <property type="molecule type" value="Genomic_DNA"/>
</dbReference>
<dbReference type="InterPro" id="IPR038078">
    <property type="entry name" value="PhoU-like_sf"/>
</dbReference>
<dbReference type="GO" id="GO:0003677">
    <property type="term" value="F:DNA binding"/>
    <property type="evidence" value="ECO:0007669"/>
    <property type="project" value="InterPro"/>
</dbReference>
<dbReference type="Pfam" id="PF04014">
    <property type="entry name" value="MazE_antitoxin"/>
    <property type="match status" value="1"/>
</dbReference>
<dbReference type="PATRIC" id="fig|2198.3.peg.1182"/>
<dbReference type="Proteomes" id="UP000054323">
    <property type="component" value="Unassembled WGS sequence"/>
</dbReference>
<sequence length="336" mass="37627">MDFRKVQMTGGSSYVISLPKEWVRSMNIKKNEPLQIKIQTDGSLLILPRSSEEKESRIKEFSADAIGNPVFLFRCLVGSYIAGYTTIRISSSTKLPPAIRKAVRDFSSMTIGQQIVEEADSLILIKDILNPSEMPFENSVKRMFVIIGTMFHDAMVALETKDKSLAEDVVNRDTEVDKLQWLISRQYHLMFRDASLPEKLHVSVEEASNYYIVSRTLERIGDHGVRIASHVPMLVDHEVDPGLIADMKGATKNAMNILNSSMRALFSSDIVDANRTIDMVADLEKMTDDISALAHQKKGDLALSIGYIAESIRRAGEYSGDISEAIINQLIREAEK</sequence>
<dbReference type="SMART" id="SM00966">
    <property type="entry name" value="SpoVT_AbrB"/>
    <property type="match status" value="1"/>
</dbReference>
<evidence type="ECO:0000313" key="5">
    <source>
        <dbReference type="Proteomes" id="UP000054598"/>
    </source>
</evidence>
<dbReference type="EMBL" id="LGGD01000031">
    <property type="protein sequence ID" value="KUK63319.1"/>
    <property type="molecule type" value="Genomic_DNA"/>
</dbReference>
<dbReference type="Gene3D" id="1.20.58.220">
    <property type="entry name" value="Phosphate transport system protein phou homolog 2, domain 2"/>
    <property type="match status" value="1"/>
</dbReference>
<feature type="domain" description="SpoVT-AbrB" evidence="1">
    <location>
        <begin position="8"/>
        <end position="54"/>
    </location>
</feature>
<organism evidence="2 4">
    <name type="scientific">Methanoculleus marisnigri</name>
    <dbReference type="NCBI Taxonomy" id="2198"/>
    <lineage>
        <taxon>Archaea</taxon>
        <taxon>Methanobacteriati</taxon>
        <taxon>Methanobacteriota</taxon>
        <taxon>Stenosarchaea group</taxon>
        <taxon>Methanomicrobia</taxon>
        <taxon>Methanomicrobiales</taxon>
        <taxon>Methanomicrobiaceae</taxon>
        <taxon>Methanoculleus</taxon>
    </lineage>
</organism>
<gene>
    <name evidence="2" type="ORF">XD82_0400</name>
    <name evidence="3" type="ORF">XE10_1295</name>
</gene>
<evidence type="ECO:0000259" key="1">
    <source>
        <dbReference type="SMART" id="SM00966"/>
    </source>
</evidence>
<evidence type="ECO:0000313" key="3">
    <source>
        <dbReference type="EMBL" id="KUL00736.1"/>
    </source>
</evidence>
<evidence type="ECO:0000313" key="2">
    <source>
        <dbReference type="EMBL" id="KUK63319.1"/>
    </source>
</evidence>
<dbReference type="SUPFAM" id="SSF109755">
    <property type="entry name" value="PhoU-like"/>
    <property type="match status" value="1"/>
</dbReference>
<comment type="caution">
    <text evidence="2">The sequence shown here is derived from an EMBL/GenBank/DDBJ whole genome shotgun (WGS) entry which is preliminary data.</text>
</comment>
<accession>A0A101GRN9</accession>
<dbReference type="PANTHER" id="PTHR42930:SF2">
    <property type="entry name" value="PHOU DOMAIN-CONTAINING PROTEIN"/>
    <property type="match status" value="1"/>
</dbReference>
<dbReference type="PANTHER" id="PTHR42930">
    <property type="entry name" value="PHOSPHATE-SPECIFIC TRANSPORT SYSTEM ACCESSORY PROTEIN PHOU"/>
    <property type="match status" value="1"/>
</dbReference>